<proteinExistence type="predicted"/>
<comment type="caution">
    <text evidence="1">The sequence shown here is derived from an EMBL/GenBank/DDBJ whole genome shotgun (WGS) entry which is preliminary data.</text>
</comment>
<dbReference type="EMBL" id="JAQNDK010000005">
    <property type="protein sequence ID" value="MDC0683948.1"/>
    <property type="molecule type" value="Genomic_DNA"/>
</dbReference>
<dbReference type="Proteomes" id="UP001217485">
    <property type="component" value="Unassembled WGS sequence"/>
</dbReference>
<protein>
    <recommendedName>
        <fullName evidence="3">HEAT repeat domain-containing protein</fullName>
    </recommendedName>
</protein>
<dbReference type="InterPro" id="IPR016024">
    <property type="entry name" value="ARM-type_fold"/>
</dbReference>
<name>A0ABT5CEC8_9BACT</name>
<evidence type="ECO:0000313" key="2">
    <source>
        <dbReference type="Proteomes" id="UP001217485"/>
    </source>
</evidence>
<evidence type="ECO:0008006" key="3">
    <source>
        <dbReference type="Google" id="ProtNLM"/>
    </source>
</evidence>
<sequence length="537" mass="58869">METVERAGRRVGAAGLLLLCLATAGAGLATSGCRVNEDDIHRWETTAHGPDKLRAVLFHDKYDSSLRVEAATSLIRMKPRQGRRVGIGIMVETLATMAPEARQSIVAALVPSIIAELRKPPPVAQPGQPLQQDTSFPYKDTAYAMLTSDRTVIIADEGLKEGLKAALIDWAMADFEHRLEDRSQAYGMEQLLRFIGPAAVAGLPKLMTREAKRLDQLASLVAEYGDPPTKEAASANLVAIARFVTSGEWTTVKKPELQAANAASKLDPTEKQFEAQLAQYQEEELFRVFGSMKKLGGRPSVDFLLGFAANKDQPEKRRQAALAALEGRLDRNNPSDIQRILEIATADAPDAVLDQAFRRVGEMPRELVVEKLYGLFKTDKWKIRRAAAATILKMSTVKHIDEFMSRLPDSKDSKGFAMPEALTYGAALGDLKEGSPVEALKKHFAAGPAAARTSAIAYYFTFGTAADLPAVKPLEGDTTRVPVCEADPDCKWACEVQKEGSTERELRDVKTVGEFVQYCIEPAMQDRKPELEKGEKK</sequence>
<reference evidence="1 2" key="1">
    <citation type="submission" date="2023-01" db="EMBL/GenBank/DDBJ databases">
        <title>Minimal conservation of predation-associated metabolite biosynthetic gene clusters underscores biosynthetic potential of Myxococcota including descriptions for ten novel species: Archangium lansinium sp. nov., Myxococcus landrumus sp. nov., Nannocystis bai.</title>
        <authorList>
            <person name="Ahearne A."/>
            <person name="Stevens C."/>
            <person name="Dowd S."/>
        </authorList>
    </citation>
    <scope>NUCLEOTIDE SEQUENCE [LARGE SCALE GENOMIC DNA]</scope>
    <source>
        <strain evidence="1 2">WIWO2</strain>
    </source>
</reference>
<keyword evidence="2" id="KW-1185">Reference proteome</keyword>
<evidence type="ECO:0000313" key="1">
    <source>
        <dbReference type="EMBL" id="MDC0683948.1"/>
    </source>
</evidence>
<gene>
    <name evidence="1" type="ORF">POL72_39855</name>
</gene>
<dbReference type="Gene3D" id="1.25.10.10">
    <property type="entry name" value="Leucine-rich Repeat Variant"/>
    <property type="match status" value="1"/>
</dbReference>
<accession>A0ABT5CEC8</accession>
<organism evidence="1 2">
    <name type="scientific">Sorangium atrum</name>
    <dbReference type="NCBI Taxonomy" id="2995308"/>
    <lineage>
        <taxon>Bacteria</taxon>
        <taxon>Pseudomonadati</taxon>
        <taxon>Myxococcota</taxon>
        <taxon>Polyangia</taxon>
        <taxon>Polyangiales</taxon>
        <taxon>Polyangiaceae</taxon>
        <taxon>Sorangium</taxon>
    </lineage>
</organism>
<dbReference type="RefSeq" id="WP_272102096.1">
    <property type="nucleotide sequence ID" value="NZ_JAQNDK010000005.1"/>
</dbReference>
<dbReference type="PROSITE" id="PS51257">
    <property type="entry name" value="PROKAR_LIPOPROTEIN"/>
    <property type="match status" value="1"/>
</dbReference>
<dbReference type="SUPFAM" id="SSF48371">
    <property type="entry name" value="ARM repeat"/>
    <property type="match status" value="1"/>
</dbReference>
<dbReference type="InterPro" id="IPR011989">
    <property type="entry name" value="ARM-like"/>
</dbReference>